<dbReference type="EMBL" id="JAMKFB020000007">
    <property type="protein sequence ID" value="KAL0187828.1"/>
    <property type="molecule type" value="Genomic_DNA"/>
</dbReference>
<organism evidence="1 2">
    <name type="scientific">Cirrhinus mrigala</name>
    <name type="common">Mrigala</name>
    <dbReference type="NCBI Taxonomy" id="683832"/>
    <lineage>
        <taxon>Eukaryota</taxon>
        <taxon>Metazoa</taxon>
        <taxon>Chordata</taxon>
        <taxon>Craniata</taxon>
        <taxon>Vertebrata</taxon>
        <taxon>Euteleostomi</taxon>
        <taxon>Actinopterygii</taxon>
        <taxon>Neopterygii</taxon>
        <taxon>Teleostei</taxon>
        <taxon>Ostariophysi</taxon>
        <taxon>Cypriniformes</taxon>
        <taxon>Cyprinidae</taxon>
        <taxon>Labeoninae</taxon>
        <taxon>Labeonini</taxon>
        <taxon>Cirrhinus</taxon>
    </lineage>
</organism>
<gene>
    <name evidence="1" type="ORF">M9458_014927</name>
</gene>
<sequence length="57" mass="6269">MQPPLQAHLLQHRNPCKLIVTTYQLLNDPAGSPRASTSTVEQRIIYGVPALTPFTPS</sequence>
<accession>A0ABD0QP60</accession>
<proteinExistence type="predicted"/>
<dbReference type="Proteomes" id="UP001529510">
    <property type="component" value="Unassembled WGS sequence"/>
</dbReference>
<protein>
    <submittedName>
        <fullName evidence="1">Uncharacterized protein</fullName>
    </submittedName>
</protein>
<reference evidence="1 2" key="1">
    <citation type="submission" date="2024-05" db="EMBL/GenBank/DDBJ databases">
        <title>Genome sequencing and assembly of Indian major carp, Cirrhinus mrigala (Hamilton, 1822).</title>
        <authorList>
            <person name="Mohindra V."/>
            <person name="Chowdhury L.M."/>
            <person name="Lal K."/>
            <person name="Jena J.K."/>
        </authorList>
    </citation>
    <scope>NUCLEOTIDE SEQUENCE [LARGE SCALE GENOMIC DNA]</scope>
    <source>
        <strain evidence="1">CM1030</strain>
        <tissue evidence="1">Blood</tissue>
    </source>
</reference>
<feature type="non-terminal residue" evidence="1">
    <location>
        <position position="57"/>
    </location>
</feature>
<keyword evidence="2" id="KW-1185">Reference proteome</keyword>
<evidence type="ECO:0000313" key="1">
    <source>
        <dbReference type="EMBL" id="KAL0187828.1"/>
    </source>
</evidence>
<evidence type="ECO:0000313" key="2">
    <source>
        <dbReference type="Proteomes" id="UP001529510"/>
    </source>
</evidence>
<name>A0ABD0QP60_CIRMR</name>
<comment type="caution">
    <text evidence="1">The sequence shown here is derived from an EMBL/GenBank/DDBJ whole genome shotgun (WGS) entry which is preliminary data.</text>
</comment>
<dbReference type="AlphaFoldDB" id="A0ABD0QP60"/>